<comment type="caution">
    <text evidence="2">The sequence shown here is derived from an EMBL/GenBank/DDBJ whole genome shotgun (WGS) entry which is preliminary data.</text>
</comment>
<name>A0A507SSB1_9BACT</name>
<organism evidence="2 3">
    <name type="scientific">Mycoplasmopsis mucosicanis</name>
    <dbReference type="NCBI Taxonomy" id="458208"/>
    <lineage>
        <taxon>Bacteria</taxon>
        <taxon>Bacillati</taxon>
        <taxon>Mycoplasmatota</taxon>
        <taxon>Mycoplasmoidales</taxon>
        <taxon>Metamycoplasmataceae</taxon>
        <taxon>Mycoplasmopsis</taxon>
    </lineage>
</organism>
<dbReference type="Proteomes" id="UP000320801">
    <property type="component" value="Unassembled WGS sequence"/>
</dbReference>
<gene>
    <name evidence="2" type="ORF">E1I18_01420</name>
</gene>
<dbReference type="SUPFAM" id="SSF69118">
    <property type="entry name" value="AhpD-like"/>
    <property type="match status" value="1"/>
</dbReference>
<proteinExistence type="predicted"/>
<dbReference type="RefSeq" id="WP_141483821.1">
    <property type="nucleotide sequence ID" value="NZ_SMDN01000004.1"/>
</dbReference>
<dbReference type="GO" id="GO:0051920">
    <property type="term" value="F:peroxiredoxin activity"/>
    <property type="evidence" value="ECO:0007669"/>
    <property type="project" value="InterPro"/>
</dbReference>
<sequence length="145" mass="16363">MAKKIVIGKIDPKLLEGLNVATSYIASKGIDVKLIELIKMRTSQINGCAYCLEIHWKIAVEAGETYRRIIALSTWKESPLFSDAERAILQMCEEIALISEGNLRDETVEELSKYFSEDEIALLVMTAIIMNAWNRVGLIAKHQHK</sequence>
<accession>A0A507SSB1</accession>
<dbReference type="OrthoDB" id="9801997at2"/>
<evidence type="ECO:0000313" key="2">
    <source>
        <dbReference type="EMBL" id="TQC53966.1"/>
    </source>
</evidence>
<feature type="domain" description="Carboxymuconolactone decarboxylase-like" evidence="1">
    <location>
        <begin position="21"/>
        <end position="92"/>
    </location>
</feature>
<protein>
    <submittedName>
        <fullName evidence="2">Carboxymuconolactone decarboxylase family protein</fullName>
    </submittedName>
</protein>
<dbReference type="Pfam" id="PF02627">
    <property type="entry name" value="CMD"/>
    <property type="match status" value="1"/>
</dbReference>
<dbReference type="EMBL" id="SMDN01000004">
    <property type="protein sequence ID" value="TQC53966.1"/>
    <property type="molecule type" value="Genomic_DNA"/>
</dbReference>
<reference evidence="2 3" key="1">
    <citation type="submission" date="2019-03" db="EMBL/GenBank/DDBJ databases">
        <title>Characterization of a novel Mycoplasma cynos real-time PCR assay.</title>
        <authorList>
            <person name="Tallmadge R.L."/>
            <person name="Mitchell P.K."/>
            <person name="Goodman L."/>
        </authorList>
    </citation>
    <scope>NUCLEOTIDE SEQUENCE [LARGE SCALE GENOMIC DNA]</scope>
    <source>
        <strain evidence="2 3">1642</strain>
    </source>
</reference>
<dbReference type="PANTHER" id="PTHR34846:SF5">
    <property type="entry name" value="CARBOXYMUCONOLACTONE DECARBOXYLASE-LIKE DOMAIN-CONTAINING PROTEIN"/>
    <property type="match status" value="1"/>
</dbReference>
<dbReference type="AlphaFoldDB" id="A0A507SSB1"/>
<dbReference type="InterPro" id="IPR003779">
    <property type="entry name" value="CMD-like"/>
</dbReference>
<dbReference type="InterPro" id="IPR029032">
    <property type="entry name" value="AhpD-like"/>
</dbReference>
<dbReference type="NCBIfam" id="TIGR00778">
    <property type="entry name" value="ahpD_dom"/>
    <property type="match status" value="1"/>
</dbReference>
<dbReference type="InterPro" id="IPR004675">
    <property type="entry name" value="AhpD_core"/>
</dbReference>
<keyword evidence="3" id="KW-1185">Reference proteome</keyword>
<evidence type="ECO:0000259" key="1">
    <source>
        <dbReference type="Pfam" id="PF02627"/>
    </source>
</evidence>
<dbReference type="PANTHER" id="PTHR34846">
    <property type="entry name" value="4-CARBOXYMUCONOLACTONE DECARBOXYLASE FAMILY PROTEIN (AFU_ORTHOLOGUE AFUA_6G11590)"/>
    <property type="match status" value="1"/>
</dbReference>
<evidence type="ECO:0000313" key="3">
    <source>
        <dbReference type="Proteomes" id="UP000320801"/>
    </source>
</evidence>
<dbReference type="Gene3D" id="1.20.1290.10">
    <property type="entry name" value="AhpD-like"/>
    <property type="match status" value="1"/>
</dbReference>